<dbReference type="GO" id="GO:0005507">
    <property type="term" value="F:copper ion binding"/>
    <property type="evidence" value="ECO:0007669"/>
    <property type="project" value="TreeGrafter"/>
</dbReference>
<dbReference type="OrthoDB" id="8015at2157"/>
<gene>
    <name evidence="2" type="ordered locus">Metho_0655</name>
</gene>
<dbReference type="InterPro" id="IPR011322">
    <property type="entry name" value="N-reg_PII-like_a/b"/>
</dbReference>
<dbReference type="InterPro" id="IPR015867">
    <property type="entry name" value="N-reg_PII/ATP_PRibTrfase_C"/>
</dbReference>
<dbReference type="RefSeq" id="WP_015324079.1">
    <property type="nucleotide sequence ID" value="NC_019977.1"/>
</dbReference>
<keyword evidence="3" id="KW-1185">Reference proteome</keyword>
<comment type="similarity">
    <text evidence="1">Belongs to the CutA family.</text>
</comment>
<sequence>MIIVVHTTTANMDEAKSIANALVEKGFAACVSMHPVTSVYKWKGNIEEEGEIELSIKTTSEMLESVKKAIIYMHSYELPALIWWPVDGDEKYTEWIVDCVKPE</sequence>
<evidence type="ECO:0000256" key="1">
    <source>
        <dbReference type="ARBA" id="ARBA00010169"/>
    </source>
</evidence>
<dbReference type="Pfam" id="PF03091">
    <property type="entry name" value="CutA1"/>
    <property type="match status" value="1"/>
</dbReference>
<proteinExistence type="inferred from homology"/>
<dbReference type="InterPro" id="IPR004323">
    <property type="entry name" value="Ion_tolerance_CutA"/>
</dbReference>
<dbReference type="STRING" id="867904.Metho_0655"/>
<protein>
    <submittedName>
        <fullName evidence="2">Uncharacterized protein involved in tolerance to divalent cations</fullName>
    </submittedName>
</protein>
<accession>L0KUW4</accession>
<organism evidence="2 3">
    <name type="scientific">Methanomethylovorans hollandica (strain DSM 15978 / NBRC 107637 / DMS1)</name>
    <dbReference type="NCBI Taxonomy" id="867904"/>
    <lineage>
        <taxon>Archaea</taxon>
        <taxon>Methanobacteriati</taxon>
        <taxon>Methanobacteriota</taxon>
        <taxon>Stenosarchaea group</taxon>
        <taxon>Methanomicrobia</taxon>
        <taxon>Methanosarcinales</taxon>
        <taxon>Methanosarcinaceae</taxon>
        <taxon>Methanomethylovorans</taxon>
    </lineage>
</organism>
<name>L0KUW4_METHD</name>
<dbReference type="Gene3D" id="3.30.70.120">
    <property type="match status" value="1"/>
</dbReference>
<dbReference type="PANTHER" id="PTHR23419">
    <property type="entry name" value="DIVALENT CATION TOLERANCE CUTA-RELATED"/>
    <property type="match status" value="1"/>
</dbReference>
<dbReference type="EMBL" id="CP003362">
    <property type="protein sequence ID" value="AGB48911.1"/>
    <property type="molecule type" value="Genomic_DNA"/>
</dbReference>
<dbReference type="KEGG" id="mhz:Metho_0655"/>
<dbReference type="HOGENOM" id="CLU_098807_3_1_2"/>
<reference evidence="3" key="1">
    <citation type="submission" date="2012-02" db="EMBL/GenBank/DDBJ databases">
        <title>Complete sequence of chromosome of Methanomethylovorans hollandica DSM 15978.</title>
        <authorList>
            <person name="Lucas S."/>
            <person name="Copeland A."/>
            <person name="Lapidus A."/>
            <person name="Glavina del Rio T."/>
            <person name="Dalin E."/>
            <person name="Tice H."/>
            <person name="Bruce D."/>
            <person name="Goodwin L."/>
            <person name="Pitluck S."/>
            <person name="Peters L."/>
            <person name="Mikhailova N."/>
            <person name="Held B."/>
            <person name="Kyrpides N."/>
            <person name="Mavromatis K."/>
            <person name="Ivanova N."/>
            <person name="Brettin T."/>
            <person name="Detter J.C."/>
            <person name="Han C."/>
            <person name="Larimer F."/>
            <person name="Land M."/>
            <person name="Hauser L."/>
            <person name="Markowitz V."/>
            <person name="Cheng J.-F."/>
            <person name="Hugenholtz P."/>
            <person name="Woyke T."/>
            <person name="Wu D."/>
            <person name="Spring S."/>
            <person name="Schroeder M."/>
            <person name="Brambilla E."/>
            <person name="Klenk H.-P."/>
            <person name="Eisen J.A."/>
        </authorList>
    </citation>
    <scope>NUCLEOTIDE SEQUENCE [LARGE SCALE GENOMIC DNA]</scope>
    <source>
        <strain evidence="3">DSM 15978 / NBRC 107637 / DMS1</strain>
    </source>
</reference>
<dbReference type="AlphaFoldDB" id="L0KUW4"/>
<dbReference type="GeneID" id="14407787"/>
<dbReference type="GO" id="GO:0010038">
    <property type="term" value="P:response to metal ion"/>
    <property type="evidence" value="ECO:0007669"/>
    <property type="project" value="InterPro"/>
</dbReference>
<dbReference type="SUPFAM" id="SSF54913">
    <property type="entry name" value="GlnB-like"/>
    <property type="match status" value="1"/>
</dbReference>
<evidence type="ECO:0000313" key="2">
    <source>
        <dbReference type="EMBL" id="AGB48911.1"/>
    </source>
</evidence>
<evidence type="ECO:0000313" key="3">
    <source>
        <dbReference type="Proteomes" id="UP000010866"/>
    </source>
</evidence>
<dbReference type="Proteomes" id="UP000010866">
    <property type="component" value="Chromosome"/>
</dbReference>
<dbReference type="PANTHER" id="PTHR23419:SF8">
    <property type="entry name" value="FI09726P"/>
    <property type="match status" value="1"/>
</dbReference>